<dbReference type="SMART" id="SM00367">
    <property type="entry name" value="LRR_CC"/>
    <property type="match status" value="11"/>
</dbReference>
<evidence type="ECO:0000259" key="1">
    <source>
        <dbReference type="Pfam" id="PF25372"/>
    </source>
</evidence>
<reference evidence="2" key="1">
    <citation type="submission" date="2019-12" db="EMBL/GenBank/DDBJ databases">
        <authorList>
            <person name="Scholes J."/>
        </authorList>
    </citation>
    <scope>NUCLEOTIDE SEQUENCE</scope>
</reference>
<evidence type="ECO:0000313" key="2">
    <source>
        <dbReference type="EMBL" id="CAA0816740.1"/>
    </source>
</evidence>
<dbReference type="AlphaFoldDB" id="A0A9N7MRH9"/>
<accession>A0A9N7MRH9</accession>
<dbReference type="PANTHER" id="PTHR13318:SF75">
    <property type="entry name" value="COI1 F-BOX DOMAIN-CONTAINING PROTEIN"/>
    <property type="match status" value="1"/>
</dbReference>
<dbReference type="Gene3D" id="3.80.10.10">
    <property type="entry name" value="Ribonuclease Inhibitor"/>
    <property type="match status" value="3"/>
</dbReference>
<name>A0A9N7MRH9_STRHE</name>
<dbReference type="EMBL" id="CACSLK010014283">
    <property type="protein sequence ID" value="CAA0816740.1"/>
    <property type="molecule type" value="Genomic_DNA"/>
</dbReference>
<protein>
    <submittedName>
        <fullName evidence="2">RNI-like superfamily protein</fullName>
    </submittedName>
</protein>
<dbReference type="GO" id="GO:0031146">
    <property type="term" value="P:SCF-dependent proteasomal ubiquitin-dependent protein catabolic process"/>
    <property type="evidence" value="ECO:0007669"/>
    <property type="project" value="TreeGrafter"/>
</dbReference>
<dbReference type="InterPro" id="IPR001611">
    <property type="entry name" value="Leu-rich_rpt"/>
</dbReference>
<evidence type="ECO:0000313" key="3">
    <source>
        <dbReference type="Proteomes" id="UP001153555"/>
    </source>
</evidence>
<dbReference type="InterPro" id="IPR032675">
    <property type="entry name" value="LRR_dom_sf"/>
</dbReference>
<dbReference type="PANTHER" id="PTHR13318">
    <property type="entry name" value="PARTNER OF PAIRED, ISOFORM B-RELATED"/>
    <property type="match status" value="1"/>
</dbReference>
<dbReference type="InterPro" id="IPR006553">
    <property type="entry name" value="Leu-rich_rpt_Cys-con_subtyp"/>
</dbReference>
<dbReference type="GO" id="GO:0019005">
    <property type="term" value="C:SCF ubiquitin ligase complex"/>
    <property type="evidence" value="ECO:0007669"/>
    <property type="project" value="TreeGrafter"/>
</dbReference>
<keyword evidence="3" id="KW-1185">Reference proteome</keyword>
<dbReference type="Proteomes" id="UP001153555">
    <property type="component" value="Unassembled WGS sequence"/>
</dbReference>
<dbReference type="SUPFAM" id="SSF52047">
    <property type="entry name" value="RNI-like"/>
    <property type="match status" value="1"/>
</dbReference>
<gene>
    <name evidence="2" type="ORF">SHERM_16606</name>
</gene>
<proteinExistence type="predicted"/>
<sequence length="411" mass="44768">MVGGACINDRLGDDELRAVLFKLELDKDKEVFGLVCKRWLHIQSTERRMLRARAGPHMLKRLAARFTRLHELDLSQSASRSFFPGVTDSDLTVIAAAFSSLRVLNLHNCKGITDKGMDAIGCGLPLLESLDISDCRKVGDKGLSSLANGSRNLKSIRAAGCRLVTDALLKALSMSCSHLQELDLAKCSNLSDSGLAVLAEGCKRLRHLNLNKCTNIGDFGICRLAEACNSWLSTLKLLDCFRIGDESMLTIAKYCNNLETLVVGGCRDVSNEAVKTLAFAACQTSLKNLRMDWCPNVSDESLECVLALCTKLEVLDVGCCEQVTDGAFRSLRSNGRESTSSLKILRVSNCPKITVHGIATIFESCAGLEYVDVRSCPLVTEARCREAGLDFSENCKVNFTGSLAADPDVLR</sequence>
<dbReference type="OrthoDB" id="550575at2759"/>
<dbReference type="Pfam" id="PF25372">
    <property type="entry name" value="DUF7885"/>
    <property type="match status" value="1"/>
</dbReference>
<dbReference type="Pfam" id="PF13516">
    <property type="entry name" value="LRR_6"/>
    <property type="match status" value="2"/>
</dbReference>
<feature type="domain" description="F-box/LRR-repeat protein 15-like leucin rich repeat" evidence="1">
    <location>
        <begin position="173"/>
        <end position="388"/>
    </location>
</feature>
<organism evidence="2 3">
    <name type="scientific">Striga hermonthica</name>
    <name type="common">Purple witchweed</name>
    <name type="synonym">Buchnera hermonthica</name>
    <dbReference type="NCBI Taxonomy" id="68872"/>
    <lineage>
        <taxon>Eukaryota</taxon>
        <taxon>Viridiplantae</taxon>
        <taxon>Streptophyta</taxon>
        <taxon>Embryophyta</taxon>
        <taxon>Tracheophyta</taxon>
        <taxon>Spermatophyta</taxon>
        <taxon>Magnoliopsida</taxon>
        <taxon>eudicotyledons</taxon>
        <taxon>Gunneridae</taxon>
        <taxon>Pentapetalae</taxon>
        <taxon>asterids</taxon>
        <taxon>lamiids</taxon>
        <taxon>Lamiales</taxon>
        <taxon>Orobanchaceae</taxon>
        <taxon>Buchnereae</taxon>
        <taxon>Striga</taxon>
    </lineage>
</organism>
<dbReference type="InterPro" id="IPR057207">
    <property type="entry name" value="FBXL15_LRR"/>
</dbReference>
<comment type="caution">
    <text evidence="2">The sequence shown here is derived from an EMBL/GenBank/DDBJ whole genome shotgun (WGS) entry which is preliminary data.</text>
</comment>